<keyword evidence="1" id="KW-0472">Membrane</keyword>
<dbReference type="OrthoDB" id="8400318at2"/>
<gene>
    <name evidence="2" type="ORF">JP75_05535</name>
</gene>
<dbReference type="Proteomes" id="UP000028981">
    <property type="component" value="Unassembled WGS sequence"/>
</dbReference>
<keyword evidence="1" id="KW-1133">Transmembrane helix</keyword>
<evidence type="ECO:0000313" key="2">
    <source>
        <dbReference type="EMBL" id="KFL31871.1"/>
    </source>
</evidence>
<feature type="transmembrane region" description="Helical" evidence="1">
    <location>
        <begin position="43"/>
        <end position="62"/>
    </location>
</feature>
<protein>
    <submittedName>
        <fullName evidence="2">Membrane protein</fullName>
    </submittedName>
</protein>
<evidence type="ECO:0000313" key="3">
    <source>
        <dbReference type="Proteomes" id="UP000028981"/>
    </source>
</evidence>
<feature type="transmembrane region" description="Helical" evidence="1">
    <location>
        <begin position="12"/>
        <end position="31"/>
    </location>
</feature>
<keyword evidence="1" id="KW-0812">Transmembrane</keyword>
<dbReference type="RefSeq" id="WP_035080351.1">
    <property type="nucleotide sequence ID" value="NZ_JQGC01000004.1"/>
</dbReference>
<comment type="caution">
    <text evidence="2">The sequence shown here is derived from an EMBL/GenBank/DDBJ whole genome shotgun (WGS) entry which is preliminary data.</text>
</comment>
<dbReference type="EMBL" id="JQGC01000004">
    <property type="protein sequence ID" value="KFL31871.1"/>
    <property type="molecule type" value="Genomic_DNA"/>
</dbReference>
<accession>A0A087M4R8</accession>
<keyword evidence="3" id="KW-1185">Reference proteome</keyword>
<dbReference type="InterPro" id="IPR008407">
    <property type="entry name" value="Brnchd-chn_aa_trnsp_AzlD"/>
</dbReference>
<dbReference type="AlphaFoldDB" id="A0A087M4R8"/>
<sequence length="104" mass="10940">MNFALDPTTAWLIIAAAAATYLTRIGGYVLITRMSSIPPRLEAALNAVPAAVLTTLCAPAFFNGGLDIKLAMFVALVVSLKYPGLIMLAAGWATAMLCRHAFGL</sequence>
<evidence type="ECO:0000256" key="1">
    <source>
        <dbReference type="SAM" id="Phobius"/>
    </source>
</evidence>
<organism evidence="2 3">
    <name type="scientific">Devosia riboflavina</name>
    <dbReference type="NCBI Taxonomy" id="46914"/>
    <lineage>
        <taxon>Bacteria</taxon>
        <taxon>Pseudomonadati</taxon>
        <taxon>Pseudomonadota</taxon>
        <taxon>Alphaproteobacteria</taxon>
        <taxon>Hyphomicrobiales</taxon>
        <taxon>Devosiaceae</taxon>
        <taxon>Devosia</taxon>
    </lineage>
</organism>
<dbReference type="STRING" id="46914.JP75_05535"/>
<name>A0A087M4R8_9HYPH</name>
<reference evidence="2 3" key="1">
    <citation type="submission" date="2014-08" db="EMBL/GenBank/DDBJ databases">
        <authorList>
            <person name="Hassan Y.I."/>
            <person name="Lepp D."/>
            <person name="Zhou T."/>
        </authorList>
    </citation>
    <scope>NUCLEOTIDE SEQUENCE [LARGE SCALE GENOMIC DNA]</scope>
    <source>
        <strain evidence="2 3">IFO13584</strain>
    </source>
</reference>
<dbReference type="Pfam" id="PF05437">
    <property type="entry name" value="AzlD"/>
    <property type="match status" value="1"/>
</dbReference>
<proteinExistence type="predicted"/>